<name>A0A9Q3HKM9_9BASI</name>
<keyword evidence="2" id="KW-1185">Reference proteome</keyword>
<comment type="caution">
    <text evidence="1">The sequence shown here is derived from an EMBL/GenBank/DDBJ whole genome shotgun (WGS) entry which is preliminary data.</text>
</comment>
<dbReference type="EMBL" id="AVOT02019877">
    <property type="protein sequence ID" value="MBW0507732.1"/>
    <property type="molecule type" value="Genomic_DNA"/>
</dbReference>
<proteinExistence type="predicted"/>
<evidence type="ECO:0000313" key="2">
    <source>
        <dbReference type="Proteomes" id="UP000765509"/>
    </source>
</evidence>
<sequence length="205" mass="23034">MTIVHKAGNIHRNYDGLFRAASADAPDNPVYVPLEAEPQIPIEGINITDIGTQSFGEVRESYKQYKLEYNTSVHSSTGQTPAILEKGWNPIIPAVTLRKDLIDFNIAAFSLKLILDKVKYHAKKTINDAFDYVRQKWDKSHRVPDLKVEELVLVSTFNFDNIKGPKKLKDPYLGPFVIVALHVTNEVQVQLSGELEQKVPPSHSA</sequence>
<accession>A0A9Q3HKM9</accession>
<organism evidence="1 2">
    <name type="scientific">Austropuccinia psidii MF-1</name>
    <dbReference type="NCBI Taxonomy" id="1389203"/>
    <lineage>
        <taxon>Eukaryota</taxon>
        <taxon>Fungi</taxon>
        <taxon>Dikarya</taxon>
        <taxon>Basidiomycota</taxon>
        <taxon>Pucciniomycotina</taxon>
        <taxon>Pucciniomycetes</taxon>
        <taxon>Pucciniales</taxon>
        <taxon>Sphaerophragmiaceae</taxon>
        <taxon>Austropuccinia</taxon>
    </lineage>
</organism>
<evidence type="ECO:0000313" key="1">
    <source>
        <dbReference type="EMBL" id="MBW0507732.1"/>
    </source>
</evidence>
<gene>
    <name evidence="1" type="ORF">O181_047447</name>
</gene>
<dbReference type="Proteomes" id="UP000765509">
    <property type="component" value="Unassembled WGS sequence"/>
</dbReference>
<protein>
    <submittedName>
        <fullName evidence="1">Uncharacterized protein</fullName>
    </submittedName>
</protein>
<reference evidence="1" key="1">
    <citation type="submission" date="2021-03" db="EMBL/GenBank/DDBJ databases">
        <title>Draft genome sequence of rust myrtle Austropuccinia psidii MF-1, a brazilian biotype.</title>
        <authorList>
            <person name="Quecine M.C."/>
            <person name="Pachon D.M.R."/>
            <person name="Bonatelli M.L."/>
            <person name="Correr F.H."/>
            <person name="Franceschini L.M."/>
            <person name="Leite T.F."/>
            <person name="Margarido G.R.A."/>
            <person name="Almeida C.A."/>
            <person name="Ferrarezi J.A."/>
            <person name="Labate C.A."/>
        </authorList>
    </citation>
    <scope>NUCLEOTIDE SEQUENCE</scope>
    <source>
        <strain evidence="1">MF-1</strain>
    </source>
</reference>
<dbReference type="AlphaFoldDB" id="A0A9Q3HKM9"/>